<evidence type="ECO:0000256" key="1">
    <source>
        <dbReference type="ARBA" id="ARBA00004141"/>
    </source>
</evidence>
<dbReference type="PANTHER" id="PTHR31123:SF4">
    <property type="entry name" value="PROTEIN ALCS"/>
    <property type="match status" value="1"/>
</dbReference>
<evidence type="ECO:0000313" key="7">
    <source>
        <dbReference type="EMBL" id="OJJ61464.1"/>
    </source>
</evidence>
<feature type="transmembrane region" description="Helical" evidence="6">
    <location>
        <begin position="160"/>
        <end position="182"/>
    </location>
</feature>
<feature type="transmembrane region" description="Helical" evidence="6">
    <location>
        <begin position="62"/>
        <end position="84"/>
    </location>
</feature>
<evidence type="ECO:0000256" key="4">
    <source>
        <dbReference type="ARBA" id="ARBA00022989"/>
    </source>
</evidence>
<feature type="transmembrane region" description="Helical" evidence="6">
    <location>
        <begin position="223"/>
        <end position="242"/>
    </location>
</feature>
<gene>
    <name evidence="7" type="ORF">ASPSYDRAFT_56774</name>
</gene>
<comment type="subcellular location">
    <subcellularLocation>
        <location evidence="1">Membrane</location>
        <topology evidence="1">Multi-pass membrane protein</topology>
    </subcellularLocation>
</comment>
<protein>
    <recommendedName>
        <fullName evidence="9">GPR1/FUN34/YaaH-class plasma membrane protein</fullName>
    </recommendedName>
</protein>
<dbReference type="GeneID" id="63765345"/>
<dbReference type="Pfam" id="PF01184">
    <property type="entry name" value="Gpr1_Fun34_YaaH"/>
    <property type="match status" value="1"/>
</dbReference>
<dbReference type="VEuPathDB" id="FungiDB:ASPSYDRAFT_56774"/>
<keyword evidence="5 6" id="KW-0472">Membrane</keyword>
<dbReference type="InterPro" id="IPR051633">
    <property type="entry name" value="AceTr"/>
</dbReference>
<dbReference type="EMBL" id="KV878584">
    <property type="protein sequence ID" value="OJJ61464.1"/>
    <property type="molecule type" value="Genomic_DNA"/>
</dbReference>
<sequence>MNHEFENGNAKIASHDGAAMHTLAQVPTSVTLSAEQFEKLYLSPLNRRQPEMTKKLGNPTPLGLGAFILTATPLACCLMGWRGAGGEGAAFSGVLVLFGGLLLVVSSILEFILGNTFSCVVFGQLGAFCLAFGATMTPAFNATAPYSTSGTNGVEGLHSAGFVNTYAFFFLAMAMLMFVYMLCASRTNAVYVAIFFSLIIFFSLAAAAYWHLGAGNMELGDRLVVGSGGTLFFTSLCGWYIFSAQLLASVGFPLPLPLGDLSHLWNQQKTGGGDVESVME</sequence>
<evidence type="ECO:0000313" key="8">
    <source>
        <dbReference type="Proteomes" id="UP000184356"/>
    </source>
</evidence>
<dbReference type="GO" id="GO:0015123">
    <property type="term" value="F:acetate transmembrane transporter activity"/>
    <property type="evidence" value="ECO:0007669"/>
    <property type="project" value="TreeGrafter"/>
</dbReference>
<dbReference type="Proteomes" id="UP000184356">
    <property type="component" value="Unassembled WGS sequence"/>
</dbReference>
<dbReference type="GO" id="GO:0005886">
    <property type="term" value="C:plasma membrane"/>
    <property type="evidence" value="ECO:0007669"/>
    <property type="project" value="TreeGrafter"/>
</dbReference>
<feature type="transmembrane region" description="Helical" evidence="6">
    <location>
        <begin position="189"/>
        <end position="211"/>
    </location>
</feature>
<reference evidence="8" key="1">
    <citation type="journal article" date="2017" name="Genome Biol.">
        <title>Comparative genomics reveals high biological diversity and specific adaptations in the industrially and medically important fungal genus Aspergillus.</title>
        <authorList>
            <person name="de Vries R.P."/>
            <person name="Riley R."/>
            <person name="Wiebenga A."/>
            <person name="Aguilar-Osorio G."/>
            <person name="Amillis S."/>
            <person name="Uchima C.A."/>
            <person name="Anderluh G."/>
            <person name="Asadollahi M."/>
            <person name="Askin M."/>
            <person name="Barry K."/>
            <person name="Battaglia E."/>
            <person name="Bayram O."/>
            <person name="Benocci T."/>
            <person name="Braus-Stromeyer S.A."/>
            <person name="Caldana C."/>
            <person name="Canovas D."/>
            <person name="Cerqueira G.C."/>
            <person name="Chen F."/>
            <person name="Chen W."/>
            <person name="Choi C."/>
            <person name="Clum A."/>
            <person name="Dos Santos R.A."/>
            <person name="Damasio A.R."/>
            <person name="Diallinas G."/>
            <person name="Emri T."/>
            <person name="Fekete E."/>
            <person name="Flipphi M."/>
            <person name="Freyberg S."/>
            <person name="Gallo A."/>
            <person name="Gournas C."/>
            <person name="Habgood R."/>
            <person name="Hainaut M."/>
            <person name="Harispe M.L."/>
            <person name="Henrissat B."/>
            <person name="Hilden K.S."/>
            <person name="Hope R."/>
            <person name="Hossain A."/>
            <person name="Karabika E."/>
            <person name="Karaffa L."/>
            <person name="Karanyi Z."/>
            <person name="Krasevec N."/>
            <person name="Kuo A."/>
            <person name="Kusch H."/>
            <person name="LaButti K."/>
            <person name="Lagendijk E.L."/>
            <person name="Lapidus A."/>
            <person name="Levasseur A."/>
            <person name="Lindquist E."/>
            <person name="Lipzen A."/>
            <person name="Logrieco A.F."/>
            <person name="MacCabe A."/>
            <person name="Maekelae M.R."/>
            <person name="Malavazi I."/>
            <person name="Melin P."/>
            <person name="Meyer V."/>
            <person name="Mielnichuk N."/>
            <person name="Miskei M."/>
            <person name="Molnar A.P."/>
            <person name="Mule G."/>
            <person name="Ngan C.Y."/>
            <person name="Orejas M."/>
            <person name="Orosz E."/>
            <person name="Ouedraogo J.P."/>
            <person name="Overkamp K.M."/>
            <person name="Park H.-S."/>
            <person name="Perrone G."/>
            <person name="Piumi F."/>
            <person name="Punt P.J."/>
            <person name="Ram A.F."/>
            <person name="Ramon A."/>
            <person name="Rauscher S."/>
            <person name="Record E."/>
            <person name="Riano-Pachon D.M."/>
            <person name="Robert V."/>
            <person name="Roehrig J."/>
            <person name="Ruller R."/>
            <person name="Salamov A."/>
            <person name="Salih N.S."/>
            <person name="Samson R.A."/>
            <person name="Sandor E."/>
            <person name="Sanguinetti M."/>
            <person name="Schuetze T."/>
            <person name="Sepcic K."/>
            <person name="Shelest E."/>
            <person name="Sherlock G."/>
            <person name="Sophianopoulou V."/>
            <person name="Squina F.M."/>
            <person name="Sun H."/>
            <person name="Susca A."/>
            <person name="Todd R.B."/>
            <person name="Tsang A."/>
            <person name="Unkles S.E."/>
            <person name="van de Wiele N."/>
            <person name="van Rossen-Uffink D."/>
            <person name="Oliveira J.V."/>
            <person name="Vesth T.C."/>
            <person name="Visser J."/>
            <person name="Yu J.-H."/>
            <person name="Zhou M."/>
            <person name="Andersen M.R."/>
            <person name="Archer D.B."/>
            <person name="Baker S.E."/>
            <person name="Benoit I."/>
            <person name="Brakhage A.A."/>
            <person name="Braus G.H."/>
            <person name="Fischer R."/>
            <person name="Frisvad J.C."/>
            <person name="Goldman G.H."/>
            <person name="Houbraken J."/>
            <person name="Oakley B."/>
            <person name="Pocsi I."/>
            <person name="Scazzocchio C."/>
            <person name="Seiboth B."/>
            <person name="vanKuyk P.A."/>
            <person name="Wortman J."/>
            <person name="Dyer P.S."/>
            <person name="Grigoriev I.V."/>
        </authorList>
    </citation>
    <scope>NUCLEOTIDE SEQUENCE [LARGE SCALE GENOMIC DNA]</scope>
    <source>
        <strain evidence="8">CBS 593.65</strain>
    </source>
</reference>
<dbReference type="PANTHER" id="PTHR31123">
    <property type="entry name" value="ACCUMULATION OF DYADS PROTEIN 2-RELATED"/>
    <property type="match status" value="1"/>
</dbReference>
<keyword evidence="4 6" id="KW-1133">Transmembrane helix</keyword>
<comment type="similarity">
    <text evidence="2">Belongs to the acetate uptake transporter (AceTr) (TC 2.A.96) family.</text>
</comment>
<evidence type="ECO:0000256" key="3">
    <source>
        <dbReference type="ARBA" id="ARBA00022692"/>
    </source>
</evidence>
<feature type="transmembrane region" description="Helical" evidence="6">
    <location>
        <begin position="120"/>
        <end position="140"/>
    </location>
</feature>
<keyword evidence="3 6" id="KW-0812">Transmembrane</keyword>
<evidence type="ECO:0000256" key="5">
    <source>
        <dbReference type="ARBA" id="ARBA00023136"/>
    </source>
</evidence>
<dbReference type="AlphaFoldDB" id="A0A1L9TPV9"/>
<feature type="transmembrane region" description="Helical" evidence="6">
    <location>
        <begin position="90"/>
        <end position="113"/>
    </location>
</feature>
<dbReference type="InterPro" id="IPR000791">
    <property type="entry name" value="Gpr1/Fun34/SatP-like"/>
</dbReference>
<proteinExistence type="inferred from homology"/>
<evidence type="ECO:0000256" key="2">
    <source>
        <dbReference type="ARBA" id="ARBA00005587"/>
    </source>
</evidence>
<evidence type="ECO:0000256" key="6">
    <source>
        <dbReference type="SAM" id="Phobius"/>
    </source>
</evidence>
<dbReference type="OrthoDB" id="3648309at2759"/>
<evidence type="ECO:0008006" key="9">
    <source>
        <dbReference type="Google" id="ProtNLM"/>
    </source>
</evidence>
<dbReference type="RefSeq" id="XP_040705270.1">
    <property type="nucleotide sequence ID" value="XM_040849272.1"/>
</dbReference>
<organism evidence="7 8">
    <name type="scientific">Aspergillus sydowii CBS 593.65</name>
    <dbReference type="NCBI Taxonomy" id="1036612"/>
    <lineage>
        <taxon>Eukaryota</taxon>
        <taxon>Fungi</taxon>
        <taxon>Dikarya</taxon>
        <taxon>Ascomycota</taxon>
        <taxon>Pezizomycotina</taxon>
        <taxon>Eurotiomycetes</taxon>
        <taxon>Eurotiomycetidae</taxon>
        <taxon>Eurotiales</taxon>
        <taxon>Aspergillaceae</taxon>
        <taxon>Aspergillus</taxon>
        <taxon>Aspergillus subgen. Nidulantes</taxon>
    </lineage>
</organism>
<keyword evidence="8" id="KW-1185">Reference proteome</keyword>
<dbReference type="STRING" id="1036612.A0A1L9TPV9"/>
<name>A0A1L9TPV9_9EURO</name>
<accession>A0A1L9TPV9</accession>